<reference evidence="1" key="2">
    <citation type="submission" date="2018-04" db="EMBL/GenBank/DDBJ databases">
        <title>OnivRS2 (Oryza nivara Reference Sequence Version 2).</title>
        <authorList>
            <person name="Zhang J."/>
            <person name="Kudrna D."/>
            <person name="Lee S."/>
            <person name="Talag J."/>
            <person name="Rajasekar S."/>
            <person name="Welchert J."/>
            <person name="Hsing Y.-I."/>
            <person name="Wing R.A."/>
        </authorList>
    </citation>
    <scope>NUCLEOTIDE SEQUENCE [LARGE SCALE GENOMIC DNA]</scope>
    <source>
        <strain evidence="1">SL10</strain>
    </source>
</reference>
<dbReference type="HOGENOM" id="CLU_1689527_0_0_1"/>
<proteinExistence type="predicted"/>
<sequence>MCSGKAMTLLAYSSGNFWRSRPSPPQAERNLLVRSLLLGLRNSELRHPAQLDTSFNQEIQDTGIELPLPMKGAARFVVENATRQIKPVNGLPRLMTITTPQKHGKENNSNDSVLTKDENIEPLVAFSRPPPLPPVLGPLIMLSLFNMSSGGDENKN</sequence>
<keyword evidence="2" id="KW-1185">Reference proteome</keyword>
<dbReference type="eggNOG" id="ENOG502SCI1">
    <property type="taxonomic scope" value="Eukaryota"/>
</dbReference>
<dbReference type="OMA" id="CSGKAMT"/>
<dbReference type="AlphaFoldDB" id="A0A0E0H4T2"/>
<name>A0A0E0H4T2_ORYNI</name>
<dbReference type="EnsemblPlants" id="ONIVA04G21320.1">
    <property type="protein sequence ID" value="ONIVA04G21320.1"/>
    <property type="gene ID" value="ONIVA04G21320"/>
</dbReference>
<evidence type="ECO:0000313" key="1">
    <source>
        <dbReference type="EnsemblPlants" id="ONIVA04G21320.1"/>
    </source>
</evidence>
<organism evidence="1">
    <name type="scientific">Oryza nivara</name>
    <name type="common">Indian wild rice</name>
    <name type="synonym">Oryza sativa f. spontanea</name>
    <dbReference type="NCBI Taxonomy" id="4536"/>
    <lineage>
        <taxon>Eukaryota</taxon>
        <taxon>Viridiplantae</taxon>
        <taxon>Streptophyta</taxon>
        <taxon>Embryophyta</taxon>
        <taxon>Tracheophyta</taxon>
        <taxon>Spermatophyta</taxon>
        <taxon>Magnoliopsida</taxon>
        <taxon>Liliopsida</taxon>
        <taxon>Poales</taxon>
        <taxon>Poaceae</taxon>
        <taxon>BOP clade</taxon>
        <taxon>Oryzoideae</taxon>
        <taxon>Oryzeae</taxon>
        <taxon>Oryzinae</taxon>
        <taxon>Oryza</taxon>
    </lineage>
</organism>
<protein>
    <submittedName>
        <fullName evidence="1">Uncharacterized protein</fullName>
    </submittedName>
</protein>
<dbReference type="Gramene" id="ONIVA04G21320.1">
    <property type="protein sequence ID" value="ONIVA04G21320.1"/>
    <property type="gene ID" value="ONIVA04G21320"/>
</dbReference>
<reference evidence="1" key="1">
    <citation type="submission" date="2015-04" db="UniProtKB">
        <authorList>
            <consortium name="EnsemblPlants"/>
        </authorList>
    </citation>
    <scope>IDENTIFICATION</scope>
    <source>
        <strain evidence="1">SL10</strain>
    </source>
</reference>
<dbReference type="Proteomes" id="UP000006591">
    <property type="component" value="Chromosome 4"/>
</dbReference>
<accession>A0A0E0H4T2</accession>
<evidence type="ECO:0000313" key="2">
    <source>
        <dbReference type="Proteomes" id="UP000006591"/>
    </source>
</evidence>